<evidence type="ECO:0000256" key="5">
    <source>
        <dbReference type="ARBA" id="ARBA00022777"/>
    </source>
</evidence>
<keyword evidence="13" id="KW-1185">Reference proteome</keyword>
<comment type="catalytic activity">
    <reaction evidence="8">
        <text>L-seryl-[protein] + ATP = O-phospho-L-seryl-[protein] + ADP + H(+)</text>
        <dbReference type="Rhea" id="RHEA:17989"/>
        <dbReference type="Rhea" id="RHEA-COMP:9863"/>
        <dbReference type="Rhea" id="RHEA-COMP:11604"/>
        <dbReference type="ChEBI" id="CHEBI:15378"/>
        <dbReference type="ChEBI" id="CHEBI:29999"/>
        <dbReference type="ChEBI" id="CHEBI:30616"/>
        <dbReference type="ChEBI" id="CHEBI:83421"/>
        <dbReference type="ChEBI" id="CHEBI:456216"/>
        <dbReference type="EC" id="2.7.11.1"/>
    </reaction>
</comment>
<evidence type="ECO:0000256" key="8">
    <source>
        <dbReference type="ARBA" id="ARBA00048679"/>
    </source>
</evidence>
<dbReference type="InterPro" id="IPR051564">
    <property type="entry name" value="LRR_receptor-like_kinase"/>
</dbReference>
<keyword evidence="5" id="KW-0418">Kinase</keyword>
<protein>
    <recommendedName>
        <fullName evidence="1">non-specific serine/threonine protein kinase</fullName>
        <ecNumber evidence="1">2.7.11.1</ecNumber>
    </recommendedName>
</protein>
<sequence length="350" mass="38601">MKIIKISTTNVPKRYVLAKNTSTKGHNNTTAAANAQAPTNTLAPGPSATPKQKKNNKKVGGWLLGFFAGALAGRVSGFIFSLLFKLLLVVVKGVGKDGGPAIFSSMIKRKKDLAFQEKEDSLVNLEFIGWRGAHVSRPDCHYLVYEFMKNGSLKDMLNQVANGTRQLDCLTRHNIALGVATGLEYLHMDNTPQIIHGALGAANILLDGDMEARIADFGHAKAMPNGQTHISISYLSGTVSIIAPKYHQIMKFTDKCDIYCSRVVLGILVIGKLLSDEFFQNMNEMSLVKWMRNVMTSENPKQAINVKLMGNKYEAQMLLVLKIACFCTLDNLKERPTSKDVRCMLAQIKH</sequence>
<feature type="transmembrane region" description="Helical" evidence="10">
    <location>
        <begin position="61"/>
        <end position="84"/>
    </location>
</feature>
<proteinExistence type="predicted"/>
<dbReference type="GO" id="GO:0016020">
    <property type="term" value="C:membrane"/>
    <property type="evidence" value="ECO:0007669"/>
    <property type="project" value="TreeGrafter"/>
</dbReference>
<evidence type="ECO:0000259" key="11">
    <source>
        <dbReference type="PROSITE" id="PS50011"/>
    </source>
</evidence>
<dbReference type="PROSITE" id="PS50011">
    <property type="entry name" value="PROTEIN_KINASE_DOM"/>
    <property type="match status" value="1"/>
</dbReference>
<dbReference type="GO" id="GO:0005524">
    <property type="term" value="F:ATP binding"/>
    <property type="evidence" value="ECO:0007669"/>
    <property type="project" value="UniProtKB-KW"/>
</dbReference>
<comment type="catalytic activity">
    <reaction evidence="7">
        <text>L-threonyl-[protein] + ATP = O-phospho-L-threonyl-[protein] + ADP + H(+)</text>
        <dbReference type="Rhea" id="RHEA:46608"/>
        <dbReference type="Rhea" id="RHEA-COMP:11060"/>
        <dbReference type="Rhea" id="RHEA-COMP:11605"/>
        <dbReference type="ChEBI" id="CHEBI:15378"/>
        <dbReference type="ChEBI" id="CHEBI:30013"/>
        <dbReference type="ChEBI" id="CHEBI:30616"/>
        <dbReference type="ChEBI" id="CHEBI:61977"/>
        <dbReference type="ChEBI" id="CHEBI:456216"/>
        <dbReference type="EC" id="2.7.11.1"/>
    </reaction>
</comment>
<dbReference type="GO" id="GO:0004674">
    <property type="term" value="F:protein serine/threonine kinase activity"/>
    <property type="evidence" value="ECO:0007669"/>
    <property type="project" value="UniProtKB-KW"/>
</dbReference>
<accession>A0A540L877</accession>
<evidence type="ECO:0000256" key="6">
    <source>
        <dbReference type="ARBA" id="ARBA00022840"/>
    </source>
</evidence>
<keyword evidence="10" id="KW-0472">Membrane</keyword>
<evidence type="ECO:0000256" key="10">
    <source>
        <dbReference type="SAM" id="Phobius"/>
    </source>
</evidence>
<name>A0A540L877_MALBA</name>
<comment type="caution">
    <text evidence="12">The sequence shown here is derived from an EMBL/GenBank/DDBJ whole genome shotgun (WGS) entry which is preliminary data.</text>
</comment>
<dbReference type="STRING" id="106549.A0A540L877"/>
<keyword evidence="10" id="KW-1133">Transmembrane helix</keyword>
<feature type="domain" description="Protein kinase" evidence="11">
    <location>
        <begin position="53"/>
        <end position="350"/>
    </location>
</feature>
<organism evidence="12 13">
    <name type="scientific">Malus baccata</name>
    <name type="common">Siberian crab apple</name>
    <name type="synonym">Pyrus baccata</name>
    <dbReference type="NCBI Taxonomy" id="106549"/>
    <lineage>
        <taxon>Eukaryota</taxon>
        <taxon>Viridiplantae</taxon>
        <taxon>Streptophyta</taxon>
        <taxon>Embryophyta</taxon>
        <taxon>Tracheophyta</taxon>
        <taxon>Spermatophyta</taxon>
        <taxon>Magnoliopsida</taxon>
        <taxon>eudicotyledons</taxon>
        <taxon>Gunneridae</taxon>
        <taxon>Pentapetalae</taxon>
        <taxon>rosids</taxon>
        <taxon>fabids</taxon>
        <taxon>Rosales</taxon>
        <taxon>Rosaceae</taxon>
        <taxon>Amygdaloideae</taxon>
        <taxon>Maleae</taxon>
        <taxon>Malus</taxon>
    </lineage>
</organism>
<dbReference type="EMBL" id="VIEB01000711">
    <property type="protein sequence ID" value="TQD82697.1"/>
    <property type="molecule type" value="Genomic_DNA"/>
</dbReference>
<evidence type="ECO:0000313" key="12">
    <source>
        <dbReference type="EMBL" id="TQD82697.1"/>
    </source>
</evidence>
<dbReference type="Gene3D" id="1.10.510.10">
    <property type="entry name" value="Transferase(Phosphotransferase) domain 1"/>
    <property type="match status" value="1"/>
</dbReference>
<dbReference type="Proteomes" id="UP000315295">
    <property type="component" value="Unassembled WGS sequence"/>
</dbReference>
<keyword evidence="6" id="KW-0067">ATP-binding</keyword>
<keyword evidence="10" id="KW-0812">Transmembrane</keyword>
<dbReference type="FunFam" id="1.10.510.10:FF:001023">
    <property type="entry name" value="Os07g0541700 protein"/>
    <property type="match status" value="1"/>
</dbReference>
<evidence type="ECO:0000313" key="13">
    <source>
        <dbReference type="Proteomes" id="UP000315295"/>
    </source>
</evidence>
<feature type="compositionally biased region" description="Low complexity" evidence="9">
    <location>
        <begin position="27"/>
        <end position="43"/>
    </location>
</feature>
<dbReference type="InterPro" id="IPR000719">
    <property type="entry name" value="Prot_kinase_dom"/>
</dbReference>
<keyword evidence="4" id="KW-0547">Nucleotide-binding</keyword>
<dbReference type="PANTHER" id="PTHR48055">
    <property type="entry name" value="LEUCINE-RICH REPEAT RECEPTOR PROTEIN KINASE EMS1"/>
    <property type="match status" value="1"/>
</dbReference>
<dbReference type="SUPFAM" id="SSF56112">
    <property type="entry name" value="Protein kinase-like (PK-like)"/>
    <property type="match status" value="1"/>
</dbReference>
<keyword evidence="2" id="KW-0723">Serine/threonine-protein kinase</keyword>
<feature type="region of interest" description="Disordered" evidence="9">
    <location>
        <begin position="20"/>
        <end position="55"/>
    </location>
</feature>
<evidence type="ECO:0000256" key="1">
    <source>
        <dbReference type="ARBA" id="ARBA00012513"/>
    </source>
</evidence>
<evidence type="ECO:0000256" key="3">
    <source>
        <dbReference type="ARBA" id="ARBA00022679"/>
    </source>
</evidence>
<evidence type="ECO:0000256" key="7">
    <source>
        <dbReference type="ARBA" id="ARBA00047899"/>
    </source>
</evidence>
<dbReference type="PANTHER" id="PTHR48055:SF22">
    <property type="entry name" value="LEUCINE-RICH REPEAT RECEPTOR-LIKE SERINE_THREONINE_TYROSINE-PROTEIN KINASE SOBIR1"/>
    <property type="match status" value="1"/>
</dbReference>
<dbReference type="Pfam" id="PF00069">
    <property type="entry name" value="Pkinase"/>
    <property type="match status" value="1"/>
</dbReference>
<keyword evidence="3" id="KW-0808">Transferase</keyword>
<dbReference type="AlphaFoldDB" id="A0A540L877"/>
<evidence type="ECO:0000256" key="2">
    <source>
        <dbReference type="ARBA" id="ARBA00022527"/>
    </source>
</evidence>
<dbReference type="InterPro" id="IPR011009">
    <property type="entry name" value="Kinase-like_dom_sf"/>
</dbReference>
<dbReference type="EC" id="2.7.11.1" evidence="1"/>
<evidence type="ECO:0000256" key="4">
    <source>
        <dbReference type="ARBA" id="ARBA00022741"/>
    </source>
</evidence>
<reference evidence="12 13" key="1">
    <citation type="journal article" date="2019" name="G3 (Bethesda)">
        <title>Sequencing of a Wild Apple (Malus baccata) Genome Unravels the Differences Between Cultivated and Wild Apple Species Regarding Disease Resistance and Cold Tolerance.</title>
        <authorList>
            <person name="Chen X."/>
        </authorList>
    </citation>
    <scope>NUCLEOTIDE SEQUENCE [LARGE SCALE GENOMIC DNA]</scope>
    <source>
        <strain evidence="13">cv. Shandingzi</strain>
        <tissue evidence="12">Leaves</tissue>
    </source>
</reference>
<evidence type="ECO:0000256" key="9">
    <source>
        <dbReference type="SAM" id="MobiDB-lite"/>
    </source>
</evidence>
<gene>
    <name evidence="12" type="ORF">C1H46_031732</name>
</gene>